<dbReference type="Proteomes" id="UP000299102">
    <property type="component" value="Unassembled WGS sequence"/>
</dbReference>
<dbReference type="GO" id="GO:0044774">
    <property type="term" value="P:mitotic DNA integrity checkpoint signaling"/>
    <property type="evidence" value="ECO:0007669"/>
    <property type="project" value="TreeGrafter"/>
</dbReference>
<comment type="caution">
    <text evidence="1">The sequence shown here is derived from an EMBL/GenBank/DDBJ whole genome shotgun (WGS) entry which is preliminary data.</text>
</comment>
<dbReference type="GO" id="GO:0006303">
    <property type="term" value="P:double-strand break repair via nonhomologous end joining"/>
    <property type="evidence" value="ECO:0007669"/>
    <property type="project" value="TreeGrafter"/>
</dbReference>
<dbReference type="GO" id="GO:0035861">
    <property type="term" value="C:site of double-strand break"/>
    <property type="evidence" value="ECO:0007669"/>
    <property type="project" value="TreeGrafter"/>
</dbReference>
<reference evidence="1 2" key="1">
    <citation type="journal article" date="2019" name="Commun. Biol.">
        <title>The bagworm genome reveals a unique fibroin gene that provides high tensile strength.</title>
        <authorList>
            <person name="Kono N."/>
            <person name="Nakamura H."/>
            <person name="Ohtoshi R."/>
            <person name="Tomita M."/>
            <person name="Numata K."/>
            <person name="Arakawa K."/>
        </authorList>
    </citation>
    <scope>NUCLEOTIDE SEQUENCE [LARGE SCALE GENOMIC DNA]</scope>
</reference>
<dbReference type="GO" id="GO:0046975">
    <property type="term" value="F:histone H3K36 methyltransferase activity"/>
    <property type="evidence" value="ECO:0007669"/>
    <property type="project" value="TreeGrafter"/>
</dbReference>
<protein>
    <submittedName>
        <fullName evidence="1">Mariner Mos1 transposase</fullName>
    </submittedName>
</protein>
<dbReference type="GO" id="GO:0000014">
    <property type="term" value="F:single-stranded DNA endodeoxyribonuclease activity"/>
    <property type="evidence" value="ECO:0007669"/>
    <property type="project" value="TreeGrafter"/>
</dbReference>
<dbReference type="GO" id="GO:0005634">
    <property type="term" value="C:nucleus"/>
    <property type="evidence" value="ECO:0007669"/>
    <property type="project" value="TreeGrafter"/>
</dbReference>
<name>A0A4C1TEA7_EUMVA</name>
<evidence type="ECO:0000313" key="1">
    <source>
        <dbReference type="EMBL" id="GBP11631.1"/>
    </source>
</evidence>
<dbReference type="GO" id="GO:0031297">
    <property type="term" value="P:replication fork processing"/>
    <property type="evidence" value="ECO:0007669"/>
    <property type="project" value="TreeGrafter"/>
</dbReference>
<proteinExistence type="predicted"/>
<dbReference type="Gene3D" id="3.30.420.10">
    <property type="entry name" value="Ribonuclease H-like superfamily/Ribonuclease H"/>
    <property type="match status" value="1"/>
</dbReference>
<dbReference type="GO" id="GO:0000729">
    <property type="term" value="P:DNA double-strand break processing"/>
    <property type="evidence" value="ECO:0007669"/>
    <property type="project" value="TreeGrafter"/>
</dbReference>
<dbReference type="OrthoDB" id="616263at2759"/>
<accession>A0A4C1TEA7</accession>
<gene>
    <name evidence="1" type="ORF">EVAR_77760_1</name>
</gene>
<dbReference type="GO" id="GO:0003690">
    <property type="term" value="F:double-stranded DNA binding"/>
    <property type="evidence" value="ECO:0007669"/>
    <property type="project" value="TreeGrafter"/>
</dbReference>
<organism evidence="1 2">
    <name type="scientific">Eumeta variegata</name>
    <name type="common">Bagworm moth</name>
    <name type="synonym">Eumeta japonica</name>
    <dbReference type="NCBI Taxonomy" id="151549"/>
    <lineage>
        <taxon>Eukaryota</taxon>
        <taxon>Metazoa</taxon>
        <taxon>Ecdysozoa</taxon>
        <taxon>Arthropoda</taxon>
        <taxon>Hexapoda</taxon>
        <taxon>Insecta</taxon>
        <taxon>Pterygota</taxon>
        <taxon>Neoptera</taxon>
        <taxon>Endopterygota</taxon>
        <taxon>Lepidoptera</taxon>
        <taxon>Glossata</taxon>
        <taxon>Ditrysia</taxon>
        <taxon>Tineoidea</taxon>
        <taxon>Psychidae</taxon>
        <taxon>Oiketicinae</taxon>
        <taxon>Eumeta</taxon>
    </lineage>
</organism>
<dbReference type="InterPro" id="IPR001888">
    <property type="entry name" value="Transposase_1"/>
</dbReference>
<keyword evidence="2" id="KW-1185">Reference proteome</keyword>
<dbReference type="InterPro" id="IPR036397">
    <property type="entry name" value="RNaseH_sf"/>
</dbReference>
<dbReference type="AlphaFoldDB" id="A0A4C1TEA7"/>
<evidence type="ECO:0000313" key="2">
    <source>
        <dbReference type="Proteomes" id="UP000299102"/>
    </source>
</evidence>
<dbReference type="Pfam" id="PF01359">
    <property type="entry name" value="Transposase_1"/>
    <property type="match status" value="1"/>
</dbReference>
<dbReference type="PANTHER" id="PTHR46060:SF2">
    <property type="entry name" value="HISTONE-LYSINE N-METHYLTRANSFERASE SETMAR"/>
    <property type="match status" value="1"/>
</dbReference>
<dbReference type="GO" id="GO:0003697">
    <property type="term" value="F:single-stranded DNA binding"/>
    <property type="evidence" value="ECO:0007669"/>
    <property type="project" value="TreeGrafter"/>
</dbReference>
<dbReference type="GO" id="GO:0015074">
    <property type="term" value="P:DNA integration"/>
    <property type="evidence" value="ECO:0007669"/>
    <property type="project" value="TreeGrafter"/>
</dbReference>
<dbReference type="PANTHER" id="PTHR46060">
    <property type="entry name" value="MARINER MOS1 TRANSPOSASE-LIKE PROTEIN"/>
    <property type="match status" value="1"/>
</dbReference>
<dbReference type="GO" id="GO:0044547">
    <property type="term" value="F:DNA topoisomerase binding"/>
    <property type="evidence" value="ECO:0007669"/>
    <property type="project" value="TreeGrafter"/>
</dbReference>
<dbReference type="InterPro" id="IPR052709">
    <property type="entry name" value="Transposase-MT_Hybrid"/>
</dbReference>
<dbReference type="GO" id="GO:0042800">
    <property type="term" value="F:histone H3K4 methyltransferase activity"/>
    <property type="evidence" value="ECO:0007669"/>
    <property type="project" value="TreeGrafter"/>
</dbReference>
<dbReference type="EMBL" id="BGZK01000047">
    <property type="protein sequence ID" value="GBP11631.1"/>
    <property type="molecule type" value="Genomic_DNA"/>
</dbReference>
<sequence>MITGNEKLITYDKKVQKRSWSKGKQPPQTIAKHGSTRDKLMLCVCWDWKDIIHYKLMLSKKTIDSELYCHQLMRFEQQVEKEVPELINRKDVVIHHDNARSLRKY</sequence>
<dbReference type="GO" id="GO:0000793">
    <property type="term" value="C:condensed chromosome"/>
    <property type="evidence" value="ECO:0007669"/>
    <property type="project" value="TreeGrafter"/>
</dbReference>